<organism evidence="2 3">
    <name type="scientific">Paralabilibaculum antarcticum</name>
    <dbReference type="NCBI Taxonomy" id="2912572"/>
    <lineage>
        <taxon>Bacteria</taxon>
        <taxon>Pseudomonadati</taxon>
        <taxon>Bacteroidota</taxon>
        <taxon>Bacteroidia</taxon>
        <taxon>Marinilabiliales</taxon>
        <taxon>Marinifilaceae</taxon>
        <taxon>Paralabilibaculum</taxon>
    </lineage>
</organism>
<dbReference type="Pfam" id="PF00581">
    <property type="entry name" value="Rhodanese"/>
    <property type="match status" value="1"/>
</dbReference>
<dbReference type="Gene3D" id="3.40.250.10">
    <property type="entry name" value="Rhodanese-like domain"/>
    <property type="match status" value="1"/>
</dbReference>
<dbReference type="RefSeq" id="WP_275110636.1">
    <property type="nucleotide sequence ID" value="NZ_JAKJSC010000003.1"/>
</dbReference>
<keyword evidence="3" id="KW-1185">Reference proteome</keyword>
<comment type="caution">
    <text evidence="2">The sequence shown here is derived from an EMBL/GenBank/DDBJ whole genome shotgun (WGS) entry which is preliminary data.</text>
</comment>
<dbReference type="EMBL" id="JAKJSC010000003">
    <property type="protein sequence ID" value="MDE5419306.1"/>
    <property type="molecule type" value="Genomic_DNA"/>
</dbReference>
<accession>A0ABT5VV74</accession>
<dbReference type="PANTHER" id="PTHR43031">
    <property type="entry name" value="FAD-DEPENDENT OXIDOREDUCTASE"/>
    <property type="match status" value="1"/>
</dbReference>
<name>A0ABT5VV74_9BACT</name>
<evidence type="ECO:0000313" key="3">
    <source>
        <dbReference type="Proteomes" id="UP001528920"/>
    </source>
</evidence>
<evidence type="ECO:0000259" key="1">
    <source>
        <dbReference type="PROSITE" id="PS50206"/>
    </source>
</evidence>
<dbReference type="PROSITE" id="PS50206">
    <property type="entry name" value="RHODANESE_3"/>
    <property type="match status" value="1"/>
</dbReference>
<dbReference type="SUPFAM" id="SSF52821">
    <property type="entry name" value="Rhodanese/Cell cycle control phosphatase"/>
    <property type="match status" value="1"/>
</dbReference>
<protein>
    <submittedName>
        <fullName evidence="2">Rhodanese-like domain-containing protein</fullName>
    </submittedName>
</protein>
<dbReference type="Proteomes" id="UP001528920">
    <property type="component" value="Unassembled WGS sequence"/>
</dbReference>
<dbReference type="InterPro" id="IPR001763">
    <property type="entry name" value="Rhodanese-like_dom"/>
</dbReference>
<dbReference type="SMART" id="SM00450">
    <property type="entry name" value="RHOD"/>
    <property type="match status" value="1"/>
</dbReference>
<sequence>MSFFQNNDNGPKTSYTALELMNELEKRDDILLIDVREPHELAKDGIANAMHVPMDEIQNKLPLLPKDKDLIIFCHLGFRSKQVRNFLHKVGYHKTAHLKGGLYSWNRELKRQAKQTAEV</sequence>
<evidence type="ECO:0000313" key="2">
    <source>
        <dbReference type="EMBL" id="MDE5419306.1"/>
    </source>
</evidence>
<dbReference type="PANTHER" id="PTHR43031:SF17">
    <property type="entry name" value="SULFURTRANSFERASE YTWF-RELATED"/>
    <property type="match status" value="1"/>
</dbReference>
<proteinExistence type="predicted"/>
<dbReference type="CDD" id="cd00158">
    <property type="entry name" value="RHOD"/>
    <property type="match status" value="1"/>
</dbReference>
<gene>
    <name evidence="2" type="ORF">L3049_15000</name>
</gene>
<dbReference type="InterPro" id="IPR036873">
    <property type="entry name" value="Rhodanese-like_dom_sf"/>
</dbReference>
<feature type="domain" description="Rhodanese" evidence="1">
    <location>
        <begin position="26"/>
        <end position="111"/>
    </location>
</feature>
<dbReference type="InterPro" id="IPR050229">
    <property type="entry name" value="GlpE_sulfurtransferase"/>
</dbReference>
<reference evidence="2 3" key="1">
    <citation type="submission" date="2022-01" db="EMBL/GenBank/DDBJ databases">
        <title>Labilibaculum sp. nov, a marine bacterium isolated from Antarctica.</title>
        <authorList>
            <person name="Dai W."/>
        </authorList>
    </citation>
    <scope>NUCLEOTIDE SEQUENCE [LARGE SCALE GENOMIC DNA]</scope>
    <source>
        <strain evidence="2 3">DW002</strain>
    </source>
</reference>